<reference evidence="2 3" key="1">
    <citation type="submission" date="2016-05" db="EMBL/GenBank/DDBJ databases">
        <authorList>
            <person name="Lavstsen T."/>
            <person name="Jespersen J.S."/>
        </authorList>
    </citation>
    <scope>NUCLEOTIDE SEQUENCE [LARGE SCALE GENOMIC DNA]</scope>
    <source>
        <strain evidence="2 3">B7-9</strain>
    </source>
</reference>
<keyword evidence="3" id="KW-1185">Reference proteome</keyword>
<organism evidence="2 3">
    <name type="scientific">Candidatus Chloroploca asiatica</name>
    <dbReference type="NCBI Taxonomy" id="1506545"/>
    <lineage>
        <taxon>Bacteria</taxon>
        <taxon>Bacillati</taxon>
        <taxon>Chloroflexota</taxon>
        <taxon>Chloroflexia</taxon>
        <taxon>Chloroflexales</taxon>
        <taxon>Chloroflexineae</taxon>
        <taxon>Oscillochloridaceae</taxon>
        <taxon>Candidatus Chloroploca</taxon>
    </lineage>
</organism>
<name>A0A2H3KXM7_9CHLR</name>
<dbReference type="Proteomes" id="UP000220922">
    <property type="component" value="Unassembled WGS sequence"/>
</dbReference>
<dbReference type="EMBL" id="LYXE01000163">
    <property type="protein sequence ID" value="PDV97121.1"/>
    <property type="molecule type" value="Genomic_DNA"/>
</dbReference>
<gene>
    <name evidence="2" type="ORF">A9Q02_19235</name>
</gene>
<dbReference type="AlphaFoldDB" id="A0A2H3KXM7"/>
<feature type="compositionally biased region" description="Basic residues" evidence="1">
    <location>
        <begin position="49"/>
        <end position="58"/>
    </location>
</feature>
<evidence type="ECO:0000313" key="2">
    <source>
        <dbReference type="EMBL" id="PDV97121.1"/>
    </source>
</evidence>
<evidence type="ECO:0000256" key="1">
    <source>
        <dbReference type="SAM" id="MobiDB-lite"/>
    </source>
</evidence>
<comment type="caution">
    <text evidence="2">The sequence shown here is derived from an EMBL/GenBank/DDBJ whole genome shotgun (WGS) entry which is preliminary data.</text>
</comment>
<accession>A0A2H3KXM7</accession>
<proteinExistence type="predicted"/>
<feature type="region of interest" description="Disordered" evidence="1">
    <location>
        <begin position="49"/>
        <end position="68"/>
    </location>
</feature>
<evidence type="ECO:0000313" key="3">
    <source>
        <dbReference type="Proteomes" id="UP000220922"/>
    </source>
</evidence>
<sequence>MTTSNHLWQRGIAESERGRRAQIQTQLLRYDRQRWHRCCLQHRWHSHRRSLGHQHRYPQGKQDNQDKRQETTMYHEILPFHGPPGQLRANATTTHSIAFILSVPIYPV</sequence>
<protein>
    <submittedName>
        <fullName evidence="2">Uncharacterized protein</fullName>
    </submittedName>
</protein>
<feature type="region of interest" description="Disordered" evidence="1">
    <location>
        <begin position="1"/>
        <end position="20"/>
    </location>
</feature>